<dbReference type="Pfam" id="PF17863">
    <property type="entry name" value="AAA_lid_2"/>
    <property type="match status" value="1"/>
</dbReference>
<dbReference type="PANTHER" id="PTHR42759:SF5">
    <property type="entry name" value="METHANOL DEHYDROGENASE REGULATOR"/>
    <property type="match status" value="1"/>
</dbReference>
<dbReference type="InterPro" id="IPR011703">
    <property type="entry name" value="ATPase_AAA-3"/>
</dbReference>
<dbReference type="Pfam" id="PF07726">
    <property type="entry name" value="AAA_3"/>
    <property type="match status" value="1"/>
</dbReference>
<dbReference type="InterPro" id="IPR027417">
    <property type="entry name" value="P-loop_NTPase"/>
</dbReference>
<dbReference type="HOGENOM" id="CLU_034716_2_2_0"/>
<comment type="caution">
    <text evidence="2">The sequence shown here is derived from an EMBL/GenBank/DDBJ whole genome shotgun (WGS) entry which is preliminary data.</text>
</comment>
<feature type="domain" description="AAA+ ATPase" evidence="1">
    <location>
        <begin position="35"/>
        <end position="176"/>
    </location>
</feature>
<dbReference type="eggNOG" id="COG0714">
    <property type="taxonomic scope" value="Bacteria"/>
</dbReference>
<sequence length="304" mass="33242">MNHAYQVMDELREQLAGILAGKETAIRQLMITLLSGGHLLVEDVPGVGKTTLAHALASSLDSSFGRIQFTADMLPADIVGVEIFDPAERHFVFHPGVIFHHIVLADEINRATPKAQSALLEAMAEGQVSIERETRRLPEPFFVIATQNPSEHRGTFPLPESQLDRFFMRISIGYPDRLAEREVLLGAVGQARLPGLKPVATWEDVLAVRAQLASMTVSDLLLDYVLELLAISRNGEWLQHGISPRAGRDLLQAARAHAWLDGADYVTAADVQAVWLPCLAHRVSAAGDVEQTLLALLDHVPVPA</sequence>
<dbReference type="OrthoDB" id="5289629at2"/>
<evidence type="ECO:0000313" key="3">
    <source>
        <dbReference type="Proteomes" id="UP000005297"/>
    </source>
</evidence>
<dbReference type="STRING" id="314344.AL013_11185"/>
<dbReference type="InterPro" id="IPR041628">
    <property type="entry name" value="ChlI/MoxR_AAA_lid"/>
</dbReference>
<dbReference type="AlphaFoldDB" id="Q0EZW4"/>
<name>Q0EZW4_9PROT</name>
<dbReference type="CDD" id="cd00009">
    <property type="entry name" value="AAA"/>
    <property type="match status" value="1"/>
</dbReference>
<dbReference type="EMBL" id="AATS01000005">
    <property type="protein sequence ID" value="EAU54920.1"/>
    <property type="molecule type" value="Genomic_DNA"/>
</dbReference>
<dbReference type="InterPro" id="IPR003593">
    <property type="entry name" value="AAA+_ATPase"/>
</dbReference>
<dbReference type="InterPro" id="IPR050764">
    <property type="entry name" value="CbbQ/NirQ/NorQ/GpvN"/>
</dbReference>
<reference evidence="2 3" key="1">
    <citation type="submission" date="2006-09" db="EMBL/GenBank/DDBJ databases">
        <authorList>
            <person name="Emerson D."/>
            <person name="Ferriera S."/>
            <person name="Johnson J."/>
            <person name="Kravitz S."/>
            <person name="Halpern A."/>
            <person name="Remington K."/>
            <person name="Beeson K."/>
            <person name="Tran B."/>
            <person name="Rogers Y.-H."/>
            <person name="Friedman R."/>
            <person name="Venter J.C."/>
        </authorList>
    </citation>
    <scope>NUCLEOTIDE SEQUENCE [LARGE SCALE GENOMIC DNA]</scope>
    <source>
        <strain evidence="2 3">PV-1</strain>
    </source>
</reference>
<gene>
    <name evidence="2" type="ORF">SPV1_09503</name>
</gene>
<dbReference type="RefSeq" id="WP_009849421.1">
    <property type="nucleotide sequence ID" value="NZ_DS022294.1"/>
</dbReference>
<dbReference type="PANTHER" id="PTHR42759">
    <property type="entry name" value="MOXR FAMILY PROTEIN"/>
    <property type="match status" value="1"/>
</dbReference>
<proteinExistence type="predicted"/>
<evidence type="ECO:0000313" key="2">
    <source>
        <dbReference type="EMBL" id="EAU54920.1"/>
    </source>
</evidence>
<dbReference type="GO" id="GO:0016887">
    <property type="term" value="F:ATP hydrolysis activity"/>
    <property type="evidence" value="ECO:0007669"/>
    <property type="project" value="InterPro"/>
</dbReference>
<dbReference type="Proteomes" id="UP000005297">
    <property type="component" value="Unassembled WGS sequence"/>
</dbReference>
<organism evidence="2 3">
    <name type="scientific">Mariprofundus ferrooxydans PV-1</name>
    <dbReference type="NCBI Taxonomy" id="314345"/>
    <lineage>
        <taxon>Bacteria</taxon>
        <taxon>Pseudomonadati</taxon>
        <taxon>Pseudomonadota</taxon>
        <taxon>Candidatius Mariprofundia</taxon>
        <taxon>Mariprofundales</taxon>
        <taxon>Mariprofundaceae</taxon>
        <taxon>Mariprofundus</taxon>
    </lineage>
</organism>
<accession>Q0EZW4</accession>
<dbReference type="InParanoid" id="Q0EZW4"/>
<dbReference type="Gene3D" id="3.40.50.300">
    <property type="entry name" value="P-loop containing nucleotide triphosphate hydrolases"/>
    <property type="match status" value="1"/>
</dbReference>
<keyword evidence="3" id="KW-1185">Reference proteome</keyword>
<dbReference type="GO" id="GO:0005524">
    <property type="term" value="F:ATP binding"/>
    <property type="evidence" value="ECO:0007669"/>
    <property type="project" value="InterPro"/>
</dbReference>
<dbReference type="PIRSF" id="PIRSF002849">
    <property type="entry name" value="AAA_ATPase_chaperone_MoxR_prd"/>
    <property type="match status" value="1"/>
</dbReference>
<protein>
    <submittedName>
        <fullName evidence="2">MoxR protein, putative</fullName>
    </submittedName>
</protein>
<dbReference type="SMART" id="SM00382">
    <property type="entry name" value="AAA"/>
    <property type="match status" value="1"/>
</dbReference>
<dbReference type="SUPFAM" id="SSF52540">
    <property type="entry name" value="P-loop containing nucleoside triphosphate hydrolases"/>
    <property type="match status" value="1"/>
</dbReference>
<evidence type="ECO:0000259" key="1">
    <source>
        <dbReference type="SMART" id="SM00382"/>
    </source>
</evidence>
<dbReference type="Gene3D" id="1.10.8.80">
    <property type="entry name" value="Magnesium chelatase subunit I, C-Terminal domain"/>
    <property type="match status" value="1"/>
</dbReference>